<organism evidence="2 3">
    <name type="scientific">Nannocystis pusilla</name>
    <dbReference type="NCBI Taxonomy" id="889268"/>
    <lineage>
        <taxon>Bacteria</taxon>
        <taxon>Pseudomonadati</taxon>
        <taxon>Myxococcota</taxon>
        <taxon>Polyangia</taxon>
        <taxon>Nannocystales</taxon>
        <taxon>Nannocystaceae</taxon>
        <taxon>Nannocystis</taxon>
    </lineage>
</organism>
<protein>
    <submittedName>
        <fullName evidence="2">Uncharacterized protein</fullName>
    </submittedName>
</protein>
<keyword evidence="3" id="KW-1185">Reference proteome</keyword>
<evidence type="ECO:0000313" key="2">
    <source>
        <dbReference type="EMBL" id="MBZ5710396.1"/>
    </source>
</evidence>
<keyword evidence="1" id="KW-0732">Signal</keyword>
<proteinExistence type="predicted"/>
<dbReference type="Proteomes" id="UP001139031">
    <property type="component" value="Unassembled WGS sequence"/>
</dbReference>
<accession>A0ABS7TQE9</accession>
<evidence type="ECO:0000256" key="1">
    <source>
        <dbReference type="SAM" id="SignalP"/>
    </source>
</evidence>
<evidence type="ECO:0000313" key="3">
    <source>
        <dbReference type="Proteomes" id="UP001139031"/>
    </source>
</evidence>
<feature type="chain" id="PRO_5046504699" evidence="1">
    <location>
        <begin position="20"/>
        <end position="79"/>
    </location>
</feature>
<dbReference type="PROSITE" id="PS51257">
    <property type="entry name" value="PROKAR_LIPOPROTEIN"/>
    <property type="match status" value="1"/>
</dbReference>
<gene>
    <name evidence="2" type="ORF">K7C98_14135</name>
</gene>
<reference evidence="2" key="1">
    <citation type="submission" date="2021-08" db="EMBL/GenBank/DDBJ databases">
        <authorList>
            <person name="Stevens D.C."/>
        </authorList>
    </citation>
    <scope>NUCLEOTIDE SEQUENCE</scope>
    <source>
        <strain evidence="2">DSM 53165</strain>
    </source>
</reference>
<dbReference type="EMBL" id="JAIRAU010000015">
    <property type="protein sequence ID" value="MBZ5710396.1"/>
    <property type="molecule type" value="Genomic_DNA"/>
</dbReference>
<sequence>MIRAFVPVLLALTVACGGAASGGKVEQAIAIAKEIRAKPDEAEKILGEHKLTVEQWEDLMYEIAGDPAMAGQFEAGVQK</sequence>
<name>A0ABS7TQE9_9BACT</name>
<comment type="caution">
    <text evidence="2">The sequence shown here is derived from an EMBL/GenBank/DDBJ whole genome shotgun (WGS) entry which is preliminary data.</text>
</comment>
<dbReference type="RefSeq" id="WP_224192164.1">
    <property type="nucleotide sequence ID" value="NZ_JAIRAU010000015.1"/>
</dbReference>
<feature type="signal peptide" evidence="1">
    <location>
        <begin position="1"/>
        <end position="19"/>
    </location>
</feature>